<dbReference type="VEuPathDB" id="VectorBase:GBRI030823"/>
<evidence type="ECO:0000313" key="3">
    <source>
        <dbReference type="Proteomes" id="UP000091820"/>
    </source>
</evidence>
<keyword evidence="1" id="KW-1133">Transmembrane helix</keyword>
<sequence>MTRLCANALLDGAMSLSLKVNYINIPLRDLRHISLHSVLEFVLILIHVLHYRSKSVQDYKIINFNLFFIILFAYIKKDQWPLSTSFKMFTYTNVYGALPPLNAKQLNTVFNLQMKRH</sequence>
<keyword evidence="3" id="KW-1185">Reference proteome</keyword>
<feature type="transmembrane region" description="Helical" evidence="1">
    <location>
        <begin position="59"/>
        <end position="75"/>
    </location>
</feature>
<dbReference type="Proteomes" id="UP000091820">
    <property type="component" value="Unassembled WGS sequence"/>
</dbReference>
<protein>
    <submittedName>
        <fullName evidence="2">Uncharacterized protein</fullName>
    </submittedName>
</protein>
<keyword evidence="1" id="KW-0812">Transmembrane</keyword>
<name>A0A1A9WSX2_9MUSC</name>
<proteinExistence type="predicted"/>
<dbReference type="EnsemblMetazoa" id="GBRI030823-RA">
    <property type="protein sequence ID" value="GBRI030823-PA"/>
    <property type="gene ID" value="GBRI030823"/>
</dbReference>
<reference evidence="2" key="2">
    <citation type="submission" date="2020-05" db="UniProtKB">
        <authorList>
            <consortium name="EnsemblMetazoa"/>
        </authorList>
    </citation>
    <scope>IDENTIFICATION</scope>
    <source>
        <strain evidence="2">IAEA</strain>
    </source>
</reference>
<evidence type="ECO:0000313" key="2">
    <source>
        <dbReference type="EnsemblMetazoa" id="GBRI030823-PA"/>
    </source>
</evidence>
<dbReference type="AlphaFoldDB" id="A0A1A9WSX2"/>
<evidence type="ECO:0000256" key="1">
    <source>
        <dbReference type="SAM" id="Phobius"/>
    </source>
</evidence>
<reference evidence="3" key="1">
    <citation type="submission" date="2014-03" db="EMBL/GenBank/DDBJ databases">
        <authorList>
            <person name="Aksoy S."/>
            <person name="Warren W."/>
            <person name="Wilson R.K."/>
        </authorList>
    </citation>
    <scope>NUCLEOTIDE SEQUENCE [LARGE SCALE GENOMIC DNA]</scope>
    <source>
        <strain evidence="3">IAEA</strain>
    </source>
</reference>
<accession>A0A1A9WSX2</accession>
<organism evidence="2 3">
    <name type="scientific">Glossina brevipalpis</name>
    <dbReference type="NCBI Taxonomy" id="37001"/>
    <lineage>
        <taxon>Eukaryota</taxon>
        <taxon>Metazoa</taxon>
        <taxon>Ecdysozoa</taxon>
        <taxon>Arthropoda</taxon>
        <taxon>Hexapoda</taxon>
        <taxon>Insecta</taxon>
        <taxon>Pterygota</taxon>
        <taxon>Neoptera</taxon>
        <taxon>Endopterygota</taxon>
        <taxon>Diptera</taxon>
        <taxon>Brachycera</taxon>
        <taxon>Muscomorpha</taxon>
        <taxon>Hippoboscoidea</taxon>
        <taxon>Glossinidae</taxon>
        <taxon>Glossina</taxon>
    </lineage>
</organism>
<keyword evidence="1" id="KW-0472">Membrane</keyword>